<name>A0ABD0VEG1_DENTH</name>
<dbReference type="GO" id="GO:0016491">
    <property type="term" value="F:oxidoreductase activity"/>
    <property type="evidence" value="ECO:0007669"/>
    <property type="project" value="UniProtKB-KW"/>
</dbReference>
<dbReference type="InterPro" id="IPR009249">
    <property type="entry name" value="Ferredoxin-dep_bilin_Rdtase"/>
</dbReference>
<comment type="similarity">
    <text evidence="1">Belongs to the HY2 family.</text>
</comment>
<keyword evidence="4" id="KW-1185">Reference proteome</keyword>
<reference evidence="3 4" key="1">
    <citation type="journal article" date="2024" name="Plant Biotechnol. J.">
        <title>Dendrobium thyrsiflorum genome and its molecular insights into genes involved in important horticultural traits.</title>
        <authorList>
            <person name="Chen B."/>
            <person name="Wang J.Y."/>
            <person name="Zheng P.J."/>
            <person name="Li K.L."/>
            <person name="Liang Y.M."/>
            <person name="Chen X.F."/>
            <person name="Zhang C."/>
            <person name="Zhao X."/>
            <person name="He X."/>
            <person name="Zhang G.Q."/>
            <person name="Liu Z.J."/>
            <person name="Xu Q."/>
        </authorList>
    </citation>
    <scope>NUCLEOTIDE SEQUENCE [LARGE SCALE GENOMIC DNA]</scope>
    <source>
        <strain evidence="3">GZMU011</strain>
    </source>
</reference>
<dbReference type="Gene3D" id="3.40.1500.20">
    <property type="match status" value="1"/>
</dbReference>
<evidence type="ECO:0000313" key="3">
    <source>
        <dbReference type="EMBL" id="KAL0923101.1"/>
    </source>
</evidence>
<organism evidence="3 4">
    <name type="scientific">Dendrobium thyrsiflorum</name>
    <name type="common">Pinecone-like raceme dendrobium</name>
    <name type="synonym">Orchid</name>
    <dbReference type="NCBI Taxonomy" id="117978"/>
    <lineage>
        <taxon>Eukaryota</taxon>
        <taxon>Viridiplantae</taxon>
        <taxon>Streptophyta</taxon>
        <taxon>Embryophyta</taxon>
        <taxon>Tracheophyta</taxon>
        <taxon>Spermatophyta</taxon>
        <taxon>Magnoliopsida</taxon>
        <taxon>Liliopsida</taxon>
        <taxon>Asparagales</taxon>
        <taxon>Orchidaceae</taxon>
        <taxon>Epidendroideae</taxon>
        <taxon>Malaxideae</taxon>
        <taxon>Dendrobiinae</taxon>
        <taxon>Dendrobium</taxon>
    </lineage>
</organism>
<gene>
    <name evidence="3" type="ORF">M5K25_007146</name>
</gene>
<comment type="caution">
    <text evidence="3">The sequence shown here is derived from an EMBL/GenBank/DDBJ whole genome shotgun (WGS) entry which is preliminary data.</text>
</comment>
<evidence type="ECO:0000256" key="2">
    <source>
        <dbReference type="ARBA" id="ARBA00023002"/>
    </source>
</evidence>
<proteinExistence type="inferred from homology"/>
<keyword evidence="2" id="KW-0560">Oxidoreductase</keyword>
<dbReference type="Proteomes" id="UP001552299">
    <property type="component" value="Unassembled WGS sequence"/>
</dbReference>
<evidence type="ECO:0000256" key="1">
    <source>
        <dbReference type="ARBA" id="ARBA00006908"/>
    </source>
</evidence>
<sequence>MDLSAFSYQKFVQFALEETQRRTTLSPRPIQENLKYLRSKDGNAALHTLSFKAPKIRHIRSLSIEGGPAMQDNRVKYVYRNFGQQGEAEGNSGQHLVSFGTSKNWVLNSGQQGEAEGNLGQHLISFGTSKNWVLYAGQQSCNVKPVGIGVVRDEIRAWSTSSRERRLGSGRP</sequence>
<dbReference type="PANTHER" id="PTHR34557">
    <property type="entry name" value="PHYTOCHROMOBILIN:FERREDOXIN OXIDOREDUCTASE, CHLOROPLASTIC"/>
    <property type="match status" value="1"/>
</dbReference>
<accession>A0ABD0VEG1</accession>
<dbReference type="AlphaFoldDB" id="A0ABD0VEG1"/>
<evidence type="ECO:0000313" key="4">
    <source>
        <dbReference type="Proteomes" id="UP001552299"/>
    </source>
</evidence>
<dbReference type="EMBL" id="JANQDX010000006">
    <property type="protein sequence ID" value="KAL0923101.1"/>
    <property type="molecule type" value="Genomic_DNA"/>
</dbReference>
<protein>
    <submittedName>
        <fullName evidence="3">Uncharacterized protein</fullName>
    </submittedName>
</protein>
<dbReference type="PANTHER" id="PTHR34557:SF1">
    <property type="entry name" value="PHYTOCHROMOBILIN:FERREDOXIN OXIDOREDUCTASE, CHLOROPLASTIC"/>
    <property type="match status" value="1"/>
</dbReference>